<keyword evidence="2" id="KW-1185">Reference proteome</keyword>
<protein>
    <submittedName>
        <fullName evidence="1">Uncharacterized protein</fullName>
    </submittedName>
</protein>
<reference evidence="1 2" key="1">
    <citation type="submission" date="2014-04" db="EMBL/GenBank/DDBJ databases">
        <title>A comprehensive comparison of genomes of Erythrobacter spp. Strains.</title>
        <authorList>
            <person name="Zheng Q."/>
        </authorList>
    </citation>
    <scope>NUCLEOTIDE SEQUENCE [LARGE SCALE GENOMIC DNA]</scope>
    <source>
        <strain evidence="1 2">DSM 8509</strain>
    </source>
</reference>
<dbReference type="PATRIC" id="fig|39960.10.peg.1125"/>
<dbReference type="EMBL" id="JMIX01000007">
    <property type="protein sequence ID" value="KEO93078.1"/>
    <property type="molecule type" value="Genomic_DNA"/>
</dbReference>
<organism evidence="1 2">
    <name type="scientific">Erythrobacter litoralis</name>
    <dbReference type="NCBI Taxonomy" id="39960"/>
    <lineage>
        <taxon>Bacteria</taxon>
        <taxon>Pseudomonadati</taxon>
        <taxon>Pseudomonadota</taxon>
        <taxon>Alphaproteobacteria</taxon>
        <taxon>Sphingomonadales</taxon>
        <taxon>Erythrobacteraceae</taxon>
        <taxon>Erythrobacter/Porphyrobacter group</taxon>
        <taxon>Erythrobacter</taxon>
    </lineage>
</organism>
<dbReference type="KEGG" id="elq:Ga0102493_112037"/>
<gene>
    <name evidence="1" type="ORF">EH32_12695</name>
</gene>
<evidence type="ECO:0000313" key="2">
    <source>
        <dbReference type="Proteomes" id="UP000027866"/>
    </source>
</evidence>
<proteinExistence type="predicted"/>
<dbReference type="OrthoDB" id="7425634at2"/>
<dbReference type="RefSeq" id="WP_051697983.1">
    <property type="nucleotide sequence ID" value="NZ_CP017057.1"/>
</dbReference>
<accession>A0A074MML7</accession>
<dbReference type="Proteomes" id="UP000027866">
    <property type="component" value="Unassembled WGS sequence"/>
</dbReference>
<dbReference type="Pfam" id="PF10677">
    <property type="entry name" value="DUF2490"/>
    <property type="match status" value="1"/>
</dbReference>
<sequence length="172" mass="19456">MTLDASLRLRDDAVRGGDERQARITLERKIADGVFLGGGAGVWEGDGGFTEFRPHQQLIVIREPLLTRTRLEQRVFDGADRVEIRFRQQVQLAQGVAPRTQAVVSGEWLRLLQKRCDDPMLFRTEWAGRAALVTQVGERMFLGAAYIAILEPRRGFPDRLAHVPQVTVDFVF</sequence>
<name>A0A074MML7_9SPHN</name>
<dbReference type="AlphaFoldDB" id="A0A074MML7"/>
<dbReference type="InterPro" id="IPR019619">
    <property type="entry name" value="DUF2490"/>
</dbReference>
<comment type="caution">
    <text evidence="1">The sequence shown here is derived from an EMBL/GenBank/DDBJ whole genome shotgun (WGS) entry which is preliminary data.</text>
</comment>
<evidence type="ECO:0000313" key="1">
    <source>
        <dbReference type="EMBL" id="KEO93078.1"/>
    </source>
</evidence>